<sequence length="307" mass="34563">MDTHCLVSPNATPFIIKVSDAILLESSEGFSILREHLANACPNDLCKDHATNNPEDQQSWLVMRDILHALLAPVVHLFDNTVRVARKATGGERPEELEYAYRGRARTAFVWLQSFLDVEEEDWCLSRDCPACIVEHALDAEFPIRLIIAAGLLSEMDSNADYDRPTLPSFAFFLNSFRDALDEDELWGPDYFDYIEPKAYGLKLGMQALIRQSAQLEINMTPPVTPEETPLPTFCYFTGATPVSTVNAGMPIKRSKLAKKQLRMKKEEEQWVEQMVQACWRNLNPSNPSLPESIEAVLSRMSTVGGP</sequence>
<proteinExistence type="predicted"/>
<evidence type="ECO:0000313" key="2">
    <source>
        <dbReference type="Proteomes" id="UP001320706"/>
    </source>
</evidence>
<reference evidence="1" key="1">
    <citation type="submission" date="2024-02" db="EMBL/GenBank/DDBJ databases">
        <title>Metagenome Assembled Genome of Zalaria obscura JY119.</title>
        <authorList>
            <person name="Vighnesh L."/>
            <person name="Jagadeeshwari U."/>
            <person name="Venkata Ramana C."/>
            <person name="Sasikala C."/>
        </authorList>
    </citation>
    <scope>NUCLEOTIDE SEQUENCE</scope>
    <source>
        <strain evidence="1">JY119</strain>
    </source>
</reference>
<protein>
    <submittedName>
        <fullName evidence="1">Uncharacterized protein</fullName>
    </submittedName>
</protein>
<accession>A0ACC3SKN8</accession>
<gene>
    <name evidence="1" type="ORF">M8818_001262</name>
</gene>
<organism evidence="1 2">
    <name type="scientific">Zalaria obscura</name>
    <dbReference type="NCBI Taxonomy" id="2024903"/>
    <lineage>
        <taxon>Eukaryota</taxon>
        <taxon>Fungi</taxon>
        <taxon>Dikarya</taxon>
        <taxon>Ascomycota</taxon>
        <taxon>Pezizomycotina</taxon>
        <taxon>Dothideomycetes</taxon>
        <taxon>Dothideomycetidae</taxon>
        <taxon>Dothideales</taxon>
        <taxon>Zalariaceae</taxon>
        <taxon>Zalaria</taxon>
    </lineage>
</organism>
<name>A0ACC3SKN8_9PEZI</name>
<dbReference type="EMBL" id="JAMKPW020000005">
    <property type="protein sequence ID" value="KAK8217504.1"/>
    <property type="molecule type" value="Genomic_DNA"/>
</dbReference>
<dbReference type="Proteomes" id="UP001320706">
    <property type="component" value="Unassembled WGS sequence"/>
</dbReference>
<evidence type="ECO:0000313" key="1">
    <source>
        <dbReference type="EMBL" id="KAK8217504.1"/>
    </source>
</evidence>
<comment type="caution">
    <text evidence="1">The sequence shown here is derived from an EMBL/GenBank/DDBJ whole genome shotgun (WGS) entry which is preliminary data.</text>
</comment>
<keyword evidence="2" id="KW-1185">Reference proteome</keyword>